<dbReference type="Proteomes" id="UP000095564">
    <property type="component" value="Unassembled WGS sequence"/>
</dbReference>
<dbReference type="Proteomes" id="UP001243496">
    <property type="component" value="Chromosome"/>
</dbReference>
<evidence type="ECO:0000256" key="1">
    <source>
        <dbReference type="SAM" id="MobiDB-lite"/>
    </source>
</evidence>
<keyword evidence="2" id="KW-1133">Transmembrane helix</keyword>
<sequence length="77" mass="9198">MAFFDYNRDGKKDWKDNAREYYLYNKFKEEEEEKQKHKKEESSDTGGSNVGCGSVLLCFLFLFFAIWFTMMVDSLLK</sequence>
<evidence type="ECO:0000313" key="5">
    <source>
        <dbReference type="Proteomes" id="UP000095564"/>
    </source>
</evidence>
<name>A0A174UFC1_ANAHA</name>
<dbReference type="EMBL" id="CZAU01000049">
    <property type="protein sequence ID" value="CUQ18425.1"/>
    <property type="molecule type" value="Genomic_DNA"/>
</dbReference>
<feature type="compositionally biased region" description="Basic and acidic residues" evidence="1">
    <location>
        <begin position="30"/>
        <end position="42"/>
    </location>
</feature>
<evidence type="ECO:0000313" key="4">
    <source>
        <dbReference type="EMBL" id="WMD17867.1"/>
    </source>
</evidence>
<evidence type="ECO:0000313" key="3">
    <source>
        <dbReference type="EMBL" id="CUQ18425.1"/>
    </source>
</evidence>
<keyword evidence="2" id="KW-0812">Transmembrane</keyword>
<dbReference type="AlphaFoldDB" id="A0A174UFC1"/>
<reference evidence="4" key="2">
    <citation type="submission" date="2023-08" db="EMBL/GenBank/DDBJ databases">
        <title>Complete Genome Sequences of butyrate producing Anaerostipes hadrus strains BA1 and GIF7 isolated from the terminal ileum of a healthy lean male.</title>
        <authorList>
            <person name="Low A."/>
            <person name="Sheludchenko M."/>
            <person name="Cheng H.E."/>
            <person name="Koh X.Q."/>
            <person name="Lee J."/>
        </authorList>
    </citation>
    <scope>NUCLEOTIDE SEQUENCE</scope>
    <source>
        <strain evidence="4">BA1</strain>
    </source>
</reference>
<dbReference type="RefSeq" id="WP_055162354.1">
    <property type="nucleotide sequence ID" value="NZ_CP132968.1"/>
</dbReference>
<feature type="transmembrane region" description="Helical" evidence="2">
    <location>
        <begin position="54"/>
        <end position="76"/>
    </location>
</feature>
<accession>A0A174UFC1</accession>
<dbReference type="GeneID" id="92741180"/>
<dbReference type="EMBL" id="CP132968">
    <property type="protein sequence ID" value="WMD17867.1"/>
    <property type="molecule type" value="Genomic_DNA"/>
</dbReference>
<gene>
    <name evidence="3" type="ORF">ERS852520_03313</name>
    <name evidence="4" type="ORF">RBI15_07235</name>
</gene>
<evidence type="ECO:0000256" key="2">
    <source>
        <dbReference type="SAM" id="Phobius"/>
    </source>
</evidence>
<organism evidence="3 5">
    <name type="scientific">Anaerostipes hadrus</name>
    <dbReference type="NCBI Taxonomy" id="649756"/>
    <lineage>
        <taxon>Bacteria</taxon>
        <taxon>Bacillati</taxon>
        <taxon>Bacillota</taxon>
        <taxon>Clostridia</taxon>
        <taxon>Lachnospirales</taxon>
        <taxon>Lachnospiraceae</taxon>
        <taxon>Anaerostipes</taxon>
    </lineage>
</organism>
<keyword evidence="2" id="KW-0472">Membrane</keyword>
<reference evidence="3 5" key="1">
    <citation type="submission" date="2015-09" db="EMBL/GenBank/DDBJ databases">
        <authorList>
            <consortium name="Pathogen Informatics"/>
        </authorList>
    </citation>
    <scope>NUCLEOTIDE SEQUENCE [LARGE SCALE GENOMIC DNA]</scope>
    <source>
        <strain evidence="3 5">2789STDY5834908</strain>
    </source>
</reference>
<proteinExistence type="predicted"/>
<protein>
    <submittedName>
        <fullName evidence="3">Uncharacterized protein</fullName>
    </submittedName>
</protein>
<feature type="region of interest" description="Disordered" evidence="1">
    <location>
        <begin position="30"/>
        <end position="50"/>
    </location>
</feature>